<evidence type="ECO:0000313" key="5">
    <source>
        <dbReference type="Proteomes" id="UP000091956"/>
    </source>
</evidence>
<sequence length="919" mass="96648">MDLPIQKPTELSRNGGSVKRAREQAERERLQATSESPPRMRQGQQQARGENRPRQPLPQAITASRTGQGIGAAISRPTPAPQWPLSSQTGRPEINDNAQQYQPPSGRGKAPQRPPRPSFVPSILDASKVQDHTPSFPYQPKSGPSQSGSQSREAQQHLDDMRSPDMLSPVTPMTMQSRASTNSSVGTIGTIPDFPIPVTGANHSNSTGLGPPPSSRRGPSSYYSMQSFVSPIPEESPKATTSHGSYASSTAIPSNWGEMRYGYETDQQALFDKEMMMGEDTEDAEPSVGIVRSASVGKRAKPSIIVTKNQQEKTPPQSRGGVLEKTRNLQNAGVIEGTGRKGVPQQRANGAQGGMLVPMAMQRDTTWPTFGPDSPTEGNKELGDLLSSSDSDSTLTSSPTGIEMEKLAPIAAVPAAAKMNSRSPSGSPFDLGGGEKEIQYSRNSAIRRPPRLNMDAVRDAEARGSLTSLPDLIRRATRLASMMNEGKRPASRLNDLNDFPPPGGEKGKAGNGRHRNTPSGISGMLAAFPPPGLATPVDTPKSGTRWPAYESSLADLRTPNDENDARPRNGRRCCGMPICWFLILLIVLLLVIAAAIVVPLELLVLNKKPDANQNLSALQICEKDSTCNNGGQSIINGGVCSCICVNNFTGTNCDDESAVGCTTVNFTSTATTSTKAKTYTDVTIGVSIPALISNAAVDYNIPLDFAKVVSRFSDADLSCDAQNAIVSFNPGAVSQSAAVAPSAGTSRTSAAATTGPTSIVQGSGARRRRAEEVDARLAPRTEEVMPSETSSMPAESQSSTSAPTSTPTSSSSDSSSSSAASAAEAAAAANFTVSESTLDFSRTAVLYILQTLSLDAAAVAQTKITSFLVGNVYTSAGNVTVGSGVSVDFLGWKVDAGEGVVGGGGKRDVRRRGVGLGLE</sequence>
<dbReference type="Proteomes" id="UP000091956">
    <property type="component" value="Unassembled WGS sequence"/>
</dbReference>
<keyword evidence="2" id="KW-1133">Transmembrane helix</keyword>
<dbReference type="InterPro" id="IPR000742">
    <property type="entry name" value="EGF"/>
</dbReference>
<dbReference type="EMBL" id="KV460232">
    <property type="protein sequence ID" value="OBT95833.1"/>
    <property type="molecule type" value="Genomic_DNA"/>
</dbReference>
<feature type="region of interest" description="Disordered" evidence="1">
    <location>
        <begin position="484"/>
        <end position="520"/>
    </location>
</feature>
<feature type="compositionally biased region" description="Polar residues" evidence="1">
    <location>
        <begin position="84"/>
        <end position="103"/>
    </location>
</feature>
<feature type="region of interest" description="Disordered" evidence="1">
    <location>
        <begin position="745"/>
        <end position="817"/>
    </location>
</feature>
<feature type="transmembrane region" description="Helical" evidence="2">
    <location>
        <begin position="580"/>
        <end position="605"/>
    </location>
</feature>
<protein>
    <recommendedName>
        <fullName evidence="3">EGF-like domain-containing protein</fullName>
    </recommendedName>
</protein>
<feature type="region of interest" description="Disordered" evidence="1">
    <location>
        <begin position="1"/>
        <end position="225"/>
    </location>
</feature>
<proteinExistence type="predicted"/>
<feature type="compositionally biased region" description="Low complexity" evidence="1">
    <location>
        <begin position="384"/>
        <end position="398"/>
    </location>
</feature>
<feature type="compositionally biased region" description="Low complexity" evidence="1">
    <location>
        <begin position="793"/>
        <end position="817"/>
    </location>
</feature>
<feature type="compositionally biased region" description="Basic and acidic residues" evidence="1">
    <location>
        <begin position="769"/>
        <end position="783"/>
    </location>
</feature>
<dbReference type="STRING" id="342668.A0A1B8GJ17"/>
<feature type="compositionally biased region" description="Basic and acidic residues" evidence="1">
    <location>
        <begin position="154"/>
        <end position="163"/>
    </location>
</feature>
<reference evidence="4 5" key="1">
    <citation type="submission" date="2016-03" db="EMBL/GenBank/DDBJ databases">
        <title>Comparative genomics of Pseudogymnoascus destructans, the fungus causing white-nose syndrome of bats.</title>
        <authorList>
            <person name="Palmer J.M."/>
            <person name="Drees K.P."/>
            <person name="Foster J.T."/>
            <person name="Lindner D.L."/>
        </authorList>
    </citation>
    <scope>NUCLEOTIDE SEQUENCE [LARGE SCALE GENOMIC DNA]</scope>
    <source>
        <strain evidence="4 5">UAMH 10579</strain>
    </source>
</reference>
<accession>A0A1B8GJ17</accession>
<feature type="compositionally biased region" description="Low complexity" evidence="1">
    <location>
        <begin position="215"/>
        <end position="224"/>
    </location>
</feature>
<name>A0A1B8GJ17_9PEZI</name>
<reference evidence="5" key="2">
    <citation type="journal article" date="2018" name="Nat. Commun.">
        <title>Extreme sensitivity to ultraviolet light in the fungal pathogen causing white-nose syndrome of bats.</title>
        <authorList>
            <person name="Palmer J.M."/>
            <person name="Drees K.P."/>
            <person name="Foster J.T."/>
            <person name="Lindner D.L."/>
        </authorList>
    </citation>
    <scope>NUCLEOTIDE SEQUENCE [LARGE SCALE GENOMIC DNA]</scope>
    <source>
        <strain evidence="5">UAMH 10579</strain>
    </source>
</reference>
<feature type="compositionally biased region" description="Low complexity" evidence="1">
    <location>
        <begin position="745"/>
        <end position="758"/>
    </location>
</feature>
<keyword evidence="2" id="KW-0472">Membrane</keyword>
<feature type="region of interest" description="Disordered" evidence="1">
    <location>
        <begin position="366"/>
        <end position="400"/>
    </location>
</feature>
<dbReference type="PROSITE" id="PS00022">
    <property type="entry name" value="EGF_1"/>
    <property type="match status" value="1"/>
</dbReference>
<evidence type="ECO:0000256" key="1">
    <source>
        <dbReference type="SAM" id="MobiDB-lite"/>
    </source>
</evidence>
<dbReference type="RefSeq" id="XP_018129566.1">
    <property type="nucleotide sequence ID" value="XM_018275499.2"/>
</dbReference>
<dbReference type="GeneID" id="28839429"/>
<dbReference type="PANTHER" id="PTHR17178">
    <property type="entry name" value="SECRETORY GRANULE PROTEOGLYCAN CORE PROTEIN"/>
    <property type="match status" value="1"/>
</dbReference>
<keyword evidence="5" id="KW-1185">Reference proteome</keyword>
<evidence type="ECO:0000313" key="4">
    <source>
        <dbReference type="EMBL" id="OBT95833.1"/>
    </source>
</evidence>
<dbReference type="AlphaFoldDB" id="A0A1B8GJ17"/>
<feature type="compositionally biased region" description="Polar residues" evidence="1">
    <location>
        <begin position="171"/>
        <end position="187"/>
    </location>
</feature>
<feature type="compositionally biased region" description="Basic and acidic residues" evidence="1">
    <location>
        <begin position="20"/>
        <end position="30"/>
    </location>
</feature>
<organism evidence="4 5">
    <name type="scientific">Pseudogymnoascus verrucosus</name>
    <dbReference type="NCBI Taxonomy" id="342668"/>
    <lineage>
        <taxon>Eukaryota</taxon>
        <taxon>Fungi</taxon>
        <taxon>Dikarya</taxon>
        <taxon>Ascomycota</taxon>
        <taxon>Pezizomycotina</taxon>
        <taxon>Leotiomycetes</taxon>
        <taxon>Thelebolales</taxon>
        <taxon>Thelebolaceae</taxon>
        <taxon>Pseudogymnoascus</taxon>
    </lineage>
</organism>
<feature type="domain" description="EGF-like" evidence="3">
    <location>
        <begin position="642"/>
        <end position="653"/>
    </location>
</feature>
<evidence type="ECO:0000259" key="3">
    <source>
        <dbReference type="PROSITE" id="PS00022"/>
    </source>
</evidence>
<dbReference type="PANTHER" id="PTHR17178:SF0">
    <property type="entry name" value="SERGLYCIN"/>
    <property type="match status" value="1"/>
</dbReference>
<gene>
    <name evidence="4" type="ORF">VE01_06043</name>
</gene>
<evidence type="ECO:0000256" key="2">
    <source>
        <dbReference type="SAM" id="Phobius"/>
    </source>
</evidence>
<keyword evidence="2" id="KW-0812">Transmembrane</keyword>
<feature type="compositionally biased region" description="Low complexity" evidence="1">
    <location>
        <begin position="139"/>
        <end position="151"/>
    </location>
</feature>
<dbReference type="OrthoDB" id="283575at2759"/>